<reference evidence="1 2" key="1">
    <citation type="journal article" date="2013" name="Mar. Genomics">
        <title>Expression of sulfatases in Rhodopirellula baltica and the diversity of sulfatases in the genus Rhodopirellula.</title>
        <authorList>
            <person name="Wegner C.E."/>
            <person name="Richter-Heitmann T."/>
            <person name="Klindworth A."/>
            <person name="Klockow C."/>
            <person name="Richter M."/>
            <person name="Achstetter T."/>
            <person name="Glockner F.O."/>
            <person name="Harder J."/>
        </authorList>
    </citation>
    <scope>NUCLEOTIDE SEQUENCE [LARGE SCALE GENOMIC DNA]</scope>
    <source>
        <strain evidence="1 2">SM1</strain>
    </source>
</reference>
<protein>
    <submittedName>
        <fullName evidence="1">Uncharacterized protein</fullName>
    </submittedName>
</protein>
<sequence>MHHVLDCVWLPIARLRGDYLEVAMICLPDRSVHVRNVFESSAKVVSLLDPC</sequence>
<dbReference type="AlphaFoldDB" id="M5RIB0"/>
<name>M5RIB0_9BACT</name>
<dbReference type="EMBL" id="ANOG01000596">
    <property type="protein sequence ID" value="EMI18921.1"/>
    <property type="molecule type" value="Genomic_DNA"/>
</dbReference>
<gene>
    <name evidence="1" type="ORF">RMSM_04162</name>
</gene>
<proteinExistence type="predicted"/>
<accession>M5RIB0</accession>
<evidence type="ECO:0000313" key="2">
    <source>
        <dbReference type="Proteomes" id="UP000011991"/>
    </source>
</evidence>
<dbReference type="PATRIC" id="fig|1265738.3.peg.4170"/>
<dbReference type="Proteomes" id="UP000011991">
    <property type="component" value="Unassembled WGS sequence"/>
</dbReference>
<comment type="caution">
    <text evidence="1">The sequence shown here is derived from an EMBL/GenBank/DDBJ whole genome shotgun (WGS) entry which is preliminary data.</text>
</comment>
<organism evidence="1 2">
    <name type="scientific">Rhodopirellula maiorica SM1</name>
    <dbReference type="NCBI Taxonomy" id="1265738"/>
    <lineage>
        <taxon>Bacteria</taxon>
        <taxon>Pseudomonadati</taxon>
        <taxon>Planctomycetota</taxon>
        <taxon>Planctomycetia</taxon>
        <taxon>Pirellulales</taxon>
        <taxon>Pirellulaceae</taxon>
        <taxon>Novipirellula</taxon>
    </lineage>
</organism>
<keyword evidence="2" id="KW-1185">Reference proteome</keyword>
<evidence type="ECO:0000313" key="1">
    <source>
        <dbReference type="EMBL" id="EMI18921.1"/>
    </source>
</evidence>